<sequence length="425" mass="45775">MRSIRYSYPLLSNPSCLFLLLFFSPSFFDEKEHSTGSLLSIISSSTEELTGLGGPVMGGTLTFTSTIVGGIILSLAVGWKLALVCTTTIPIIVACGWLRLQILAVFDAKTRQDGRDSASYASELVKSVETVASLGLEEFVLNIYDEFLAQQSAQSLRSILTASACSQIAGSIFTFAPDASKAMHAAWEVKGILERKPLISPNHNGGDPDGDLSGRGVEHGTIEFKNVSFSYPSRPQRLALDDFSLKVEPGQSVALVGGSGSGKSTVFALAERFYDPNRGSVLAGGHDISKLNLRQYRQIISLVSQEAVLYSVSIRENIALGMSDQNVPDEATWAACKQANIHDFVASLQDGLSTLFGPSGSMLSGGQKQRIAIERALLRQPKILLLDEATSALDTESERLIQAALEDAAEDKTTVLRSRRMKGDM</sequence>
<dbReference type="SUPFAM" id="SSF90123">
    <property type="entry name" value="ABC transporter transmembrane region"/>
    <property type="match status" value="1"/>
</dbReference>
<evidence type="ECO:0000256" key="7">
    <source>
        <dbReference type="ARBA" id="ARBA00022989"/>
    </source>
</evidence>
<dbReference type="GO" id="GO:0005524">
    <property type="term" value="F:ATP binding"/>
    <property type="evidence" value="ECO:0007669"/>
    <property type="project" value="UniProtKB-KW"/>
</dbReference>
<dbReference type="FunFam" id="3.40.50.300:FF:000967">
    <property type="entry name" value="ABC multidrug transporter mdr4"/>
    <property type="match status" value="1"/>
</dbReference>
<evidence type="ECO:0000256" key="1">
    <source>
        <dbReference type="ARBA" id="ARBA00004141"/>
    </source>
</evidence>
<protein>
    <submittedName>
        <fullName evidence="12">p-loop containing nucleoside triphosphate hydrolase protein</fullName>
    </submittedName>
</protein>
<proteinExistence type="inferred from homology"/>
<evidence type="ECO:0000313" key="13">
    <source>
        <dbReference type="Proteomes" id="UP000193689"/>
    </source>
</evidence>
<dbReference type="Pfam" id="PF00005">
    <property type="entry name" value="ABC_tran"/>
    <property type="match status" value="1"/>
</dbReference>
<evidence type="ECO:0000256" key="4">
    <source>
        <dbReference type="ARBA" id="ARBA00022692"/>
    </source>
</evidence>
<keyword evidence="6" id="KW-0067">ATP-binding</keyword>
<dbReference type="InterPro" id="IPR011527">
    <property type="entry name" value="ABC1_TM_dom"/>
</dbReference>
<dbReference type="InterPro" id="IPR003593">
    <property type="entry name" value="AAA+_ATPase"/>
</dbReference>
<evidence type="ECO:0000259" key="10">
    <source>
        <dbReference type="PROSITE" id="PS50893"/>
    </source>
</evidence>
<keyword evidence="5" id="KW-0547">Nucleotide-binding</keyword>
<evidence type="ECO:0000256" key="5">
    <source>
        <dbReference type="ARBA" id="ARBA00022741"/>
    </source>
</evidence>
<dbReference type="PANTHER" id="PTHR24221">
    <property type="entry name" value="ATP-BINDING CASSETTE SUB-FAMILY B"/>
    <property type="match status" value="1"/>
</dbReference>
<gene>
    <name evidence="12" type="ORF">BCR38DRAFT_497329</name>
</gene>
<dbReference type="STRING" id="1141098.A0A1Y2DLC0"/>
<dbReference type="RefSeq" id="XP_040712360.1">
    <property type="nucleotide sequence ID" value="XM_040864767.1"/>
</dbReference>
<dbReference type="GeneID" id="63780979"/>
<dbReference type="SUPFAM" id="SSF52540">
    <property type="entry name" value="P-loop containing nucleoside triphosphate hydrolases"/>
    <property type="match status" value="1"/>
</dbReference>
<feature type="domain" description="ABC transmembrane type-1" evidence="11">
    <location>
        <begin position="20"/>
        <end position="176"/>
    </location>
</feature>
<evidence type="ECO:0000256" key="6">
    <source>
        <dbReference type="ARBA" id="ARBA00022840"/>
    </source>
</evidence>
<name>A0A1Y2DLC0_9PEZI</name>
<evidence type="ECO:0000256" key="3">
    <source>
        <dbReference type="ARBA" id="ARBA00022448"/>
    </source>
</evidence>
<feature type="transmembrane region" description="Helical" evidence="9">
    <location>
        <begin position="52"/>
        <end position="74"/>
    </location>
</feature>
<dbReference type="PANTHER" id="PTHR24221:SF503">
    <property type="entry name" value="MITOCHONDRIAL POTASSIUM CHANNEL ATP-BINDING SUBUNIT"/>
    <property type="match status" value="1"/>
</dbReference>
<dbReference type="Gene3D" id="3.40.50.300">
    <property type="entry name" value="P-loop containing nucleotide triphosphate hydrolases"/>
    <property type="match status" value="1"/>
</dbReference>
<keyword evidence="12" id="KW-0378">Hydrolase</keyword>
<dbReference type="InterPro" id="IPR027417">
    <property type="entry name" value="P-loop_NTPase"/>
</dbReference>
<dbReference type="GO" id="GO:0016020">
    <property type="term" value="C:membrane"/>
    <property type="evidence" value="ECO:0007669"/>
    <property type="project" value="UniProtKB-SubCell"/>
</dbReference>
<dbReference type="AlphaFoldDB" id="A0A1Y2DLC0"/>
<evidence type="ECO:0000259" key="11">
    <source>
        <dbReference type="PROSITE" id="PS50929"/>
    </source>
</evidence>
<evidence type="ECO:0000256" key="2">
    <source>
        <dbReference type="ARBA" id="ARBA00007577"/>
    </source>
</evidence>
<dbReference type="InterPro" id="IPR039421">
    <property type="entry name" value="Type_1_exporter"/>
</dbReference>
<dbReference type="InterPro" id="IPR003439">
    <property type="entry name" value="ABC_transporter-like_ATP-bd"/>
</dbReference>
<feature type="transmembrane region" description="Helical" evidence="9">
    <location>
        <begin position="81"/>
        <end position="100"/>
    </location>
</feature>
<dbReference type="PROSITE" id="PS50893">
    <property type="entry name" value="ABC_TRANSPORTER_2"/>
    <property type="match status" value="1"/>
</dbReference>
<dbReference type="Gene3D" id="1.20.1560.10">
    <property type="entry name" value="ABC transporter type 1, transmembrane domain"/>
    <property type="match status" value="1"/>
</dbReference>
<dbReference type="PROSITE" id="PS50929">
    <property type="entry name" value="ABC_TM1F"/>
    <property type="match status" value="1"/>
</dbReference>
<organism evidence="12 13">
    <name type="scientific">Pseudomassariella vexata</name>
    <dbReference type="NCBI Taxonomy" id="1141098"/>
    <lineage>
        <taxon>Eukaryota</taxon>
        <taxon>Fungi</taxon>
        <taxon>Dikarya</taxon>
        <taxon>Ascomycota</taxon>
        <taxon>Pezizomycotina</taxon>
        <taxon>Sordariomycetes</taxon>
        <taxon>Xylariomycetidae</taxon>
        <taxon>Amphisphaeriales</taxon>
        <taxon>Pseudomassariaceae</taxon>
        <taxon>Pseudomassariella</taxon>
    </lineage>
</organism>
<comment type="similarity">
    <text evidence="2">Belongs to the ABC transporter superfamily. ABCB family. Multidrug resistance exporter (TC 3.A.1.201) subfamily.</text>
</comment>
<reference evidence="12 13" key="1">
    <citation type="submission" date="2016-07" db="EMBL/GenBank/DDBJ databases">
        <title>Pervasive Adenine N6-methylation of Active Genes in Fungi.</title>
        <authorList>
            <consortium name="DOE Joint Genome Institute"/>
            <person name="Mondo S.J."/>
            <person name="Dannebaum R.O."/>
            <person name="Kuo R.C."/>
            <person name="Labutti K."/>
            <person name="Haridas S."/>
            <person name="Kuo A."/>
            <person name="Salamov A."/>
            <person name="Ahrendt S.R."/>
            <person name="Lipzen A."/>
            <person name="Sullivan W."/>
            <person name="Andreopoulos W.B."/>
            <person name="Clum A."/>
            <person name="Lindquist E."/>
            <person name="Daum C."/>
            <person name="Ramamoorthy G.K."/>
            <person name="Gryganskyi A."/>
            <person name="Culley D."/>
            <person name="Magnuson J.K."/>
            <person name="James T.Y."/>
            <person name="O'Malley M.A."/>
            <person name="Stajich J.E."/>
            <person name="Spatafora J.W."/>
            <person name="Visel A."/>
            <person name="Grigoriev I.V."/>
        </authorList>
    </citation>
    <scope>NUCLEOTIDE SEQUENCE [LARGE SCALE GENOMIC DNA]</scope>
    <source>
        <strain evidence="12 13">CBS 129021</strain>
    </source>
</reference>
<dbReference type="Proteomes" id="UP000193689">
    <property type="component" value="Unassembled WGS sequence"/>
</dbReference>
<evidence type="ECO:0000313" key="12">
    <source>
        <dbReference type="EMBL" id="ORY59926.1"/>
    </source>
</evidence>
<keyword evidence="3" id="KW-0813">Transport</keyword>
<accession>A0A1Y2DLC0</accession>
<evidence type="ECO:0000256" key="8">
    <source>
        <dbReference type="ARBA" id="ARBA00023136"/>
    </source>
</evidence>
<dbReference type="Pfam" id="PF00664">
    <property type="entry name" value="ABC_membrane"/>
    <property type="match status" value="1"/>
</dbReference>
<dbReference type="InParanoid" id="A0A1Y2DLC0"/>
<dbReference type="InterPro" id="IPR036640">
    <property type="entry name" value="ABC1_TM_sf"/>
</dbReference>
<dbReference type="GO" id="GO:0140359">
    <property type="term" value="F:ABC-type transporter activity"/>
    <property type="evidence" value="ECO:0007669"/>
    <property type="project" value="InterPro"/>
</dbReference>
<keyword evidence="13" id="KW-1185">Reference proteome</keyword>
<keyword evidence="4 9" id="KW-0812">Transmembrane</keyword>
<keyword evidence="7 9" id="KW-1133">Transmembrane helix</keyword>
<comment type="subcellular location">
    <subcellularLocation>
        <location evidence="1">Membrane</location>
        <topology evidence="1">Multi-pass membrane protein</topology>
    </subcellularLocation>
</comment>
<dbReference type="GO" id="GO:0016887">
    <property type="term" value="F:ATP hydrolysis activity"/>
    <property type="evidence" value="ECO:0007669"/>
    <property type="project" value="InterPro"/>
</dbReference>
<dbReference type="EMBL" id="MCFJ01000012">
    <property type="protein sequence ID" value="ORY59926.1"/>
    <property type="molecule type" value="Genomic_DNA"/>
</dbReference>
<keyword evidence="8 9" id="KW-0472">Membrane</keyword>
<feature type="domain" description="ABC transporter" evidence="10">
    <location>
        <begin position="222"/>
        <end position="425"/>
    </location>
</feature>
<dbReference type="SMART" id="SM00382">
    <property type="entry name" value="AAA"/>
    <property type="match status" value="1"/>
</dbReference>
<comment type="caution">
    <text evidence="12">The sequence shown here is derived from an EMBL/GenBank/DDBJ whole genome shotgun (WGS) entry which is preliminary data.</text>
</comment>
<evidence type="ECO:0000256" key="9">
    <source>
        <dbReference type="SAM" id="Phobius"/>
    </source>
</evidence>
<dbReference type="OrthoDB" id="416786at2759"/>